<proteinExistence type="predicted"/>
<name>A0A813GZR4_POLGL</name>
<feature type="non-terminal residue" evidence="4">
    <location>
        <position position="134"/>
    </location>
</feature>
<organism evidence="4 5">
    <name type="scientific">Polarella glacialis</name>
    <name type="common">Dinoflagellate</name>
    <dbReference type="NCBI Taxonomy" id="89957"/>
    <lineage>
        <taxon>Eukaryota</taxon>
        <taxon>Sar</taxon>
        <taxon>Alveolata</taxon>
        <taxon>Dinophyceae</taxon>
        <taxon>Suessiales</taxon>
        <taxon>Suessiaceae</taxon>
        <taxon>Polarella</taxon>
    </lineage>
</organism>
<feature type="domain" description="K Homology" evidence="3">
    <location>
        <begin position="56"/>
        <end position="123"/>
    </location>
</feature>
<evidence type="ECO:0000256" key="1">
    <source>
        <dbReference type="ARBA" id="ARBA00022737"/>
    </source>
</evidence>
<dbReference type="EMBL" id="CAJNNV010029970">
    <property type="protein sequence ID" value="CAE8630880.1"/>
    <property type="molecule type" value="Genomic_DNA"/>
</dbReference>
<dbReference type="OrthoDB" id="9995375at2759"/>
<sequence length="134" mass="14302">VLGIKGCKINSIQQCTNTKIDIDFSSTPCRAYIQGGEQDVEQARHLILQATQDVEDTSADYLAFPAKAVGAILGKGGSRIREIQDESGAQLNLVRFDSGCRVGISGTPEQKEAAKILLGNISDFSIVPGSWHGP</sequence>
<evidence type="ECO:0000313" key="4">
    <source>
        <dbReference type="EMBL" id="CAE8630880.1"/>
    </source>
</evidence>
<dbReference type="PROSITE" id="PS50084">
    <property type="entry name" value="KH_TYPE_1"/>
    <property type="match status" value="2"/>
</dbReference>
<gene>
    <name evidence="4" type="ORF">PGLA1383_LOCUS47059</name>
</gene>
<keyword evidence="5" id="KW-1185">Reference proteome</keyword>
<comment type="caution">
    <text evidence="4">The sequence shown here is derived from an EMBL/GenBank/DDBJ whole genome shotgun (WGS) entry which is preliminary data.</text>
</comment>
<reference evidence="4" key="1">
    <citation type="submission" date="2021-02" db="EMBL/GenBank/DDBJ databases">
        <authorList>
            <person name="Dougan E. K."/>
            <person name="Rhodes N."/>
            <person name="Thang M."/>
            <person name="Chan C."/>
        </authorList>
    </citation>
    <scope>NUCLEOTIDE SEQUENCE</scope>
</reference>
<dbReference type="SUPFAM" id="SSF54791">
    <property type="entry name" value="Eukaryotic type KH-domain (KH-domain type I)"/>
    <property type="match status" value="2"/>
</dbReference>
<dbReference type="Gene3D" id="3.30.1370.10">
    <property type="entry name" value="K Homology domain, type 1"/>
    <property type="match status" value="2"/>
</dbReference>
<dbReference type="InterPro" id="IPR004087">
    <property type="entry name" value="KH_dom"/>
</dbReference>
<dbReference type="Proteomes" id="UP000654075">
    <property type="component" value="Unassembled WGS sequence"/>
</dbReference>
<evidence type="ECO:0000259" key="3">
    <source>
        <dbReference type="SMART" id="SM00322"/>
    </source>
</evidence>
<keyword evidence="1" id="KW-0677">Repeat</keyword>
<dbReference type="InterPro" id="IPR036612">
    <property type="entry name" value="KH_dom_type_1_sf"/>
</dbReference>
<dbReference type="PANTHER" id="PTHR10288">
    <property type="entry name" value="KH DOMAIN CONTAINING RNA BINDING PROTEIN"/>
    <property type="match status" value="1"/>
</dbReference>
<dbReference type="CDD" id="cd00105">
    <property type="entry name" value="KH-I"/>
    <property type="match status" value="2"/>
</dbReference>
<dbReference type="AlphaFoldDB" id="A0A813GZR4"/>
<accession>A0A813GZR4</accession>
<protein>
    <recommendedName>
        <fullName evidence="3">K Homology domain-containing protein</fullName>
    </recommendedName>
</protein>
<evidence type="ECO:0000313" key="5">
    <source>
        <dbReference type="Proteomes" id="UP000654075"/>
    </source>
</evidence>
<dbReference type="GO" id="GO:0003723">
    <property type="term" value="F:RNA binding"/>
    <property type="evidence" value="ECO:0007669"/>
    <property type="project" value="UniProtKB-UniRule"/>
</dbReference>
<keyword evidence="2" id="KW-0694">RNA-binding</keyword>
<dbReference type="SMART" id="SM00322">
    <property type="entry name" value="KH"/>
    <property type="match status" value="1"/>
</dbReference>
<dbReference type="InterPro" id="IPR004088">
    <property type="entry name" value="KH_dom_type_1"/>
</dbReference>
<evidence type="ECO:0000256" key="2">
    <source>
        <dbReference type="PROSITE-ProRule" id="PRU00117"/>
    </source>
</evidence>
<dbReference type="Pfam" id="PF00013">
    <property type="entry name" value="KH_1"/>
    <property type="match status" value="2"/>
</dbReference>